<dbReference type="OrthoDB" id="2560628at2759"/>
<evidence type="ECO:0000313" key="4">
    <source>
        <dbReference type="Proteomes" id="UP000007796"/>
    </source>
</evidence>
<dbReference type="HOGENOM" id="CLU_064985_3_0_1"/>
<feature type="transmembrane region" description="Helical" evidence="1">
    <location>
        <begin position="61"/>
        <end position="79"/>
    </location>
</feature>
<feature type="transmembrane region" description="Helical" evidence="1">
    <location>
        <begin position="6"/>
        <end position="25"/>
    </location>
</feature>
<feature type="transmembrane region" description="Helical" evidence="1">
    <location>
        <begin position="32"/>
        <end position="55"/>
    </location>
</feature>
<keyword evidence="4" id="KW-1185">Reference proteome</keyword>
<keyword evidence="1" id="KW-1133">Transmembrane helix</keyword>
<evidence type="ECO:0000313" key="3">
    <source>
        <dbReference type="EMBL" id="EFX03161.1"/>
    </source>
</evidence>
<name>F0XI95_GROCL</name>
<accession>F0XI95</accession>
<gene>
    <name evidence="3" type="ORF">CMQ_3090</name>
</gene>
<dbReference type="AlphaFoldDB" id="F0XI95"/>
<dbReference type="Proteomes" id="UP000007796">
    <property type="component" value="Unassembled WGS sequence"/>
</dbReference>
<dbReference type="EMBL" id="GL629769">
    <property type="protein sequence ID" value="EFX03161.1"/>
    <property type="molecule type" value="Genomic_DNA"/>
</dbReference>
<proteinExistence type="predicted"/>
<feature type="transmembrane region" description="Helical" evidence="1">
    <location>
        <begin position="91"/>
        <end position="111"/>
    </location>
</feature>
<feature type="domain" description="DUF7702" evidence="2">
    <location>
        <begin position="3"/>
        <end position="228"/>
    </location>
</feature>
<sequence>MTDALSTIELVFYAVLSLLVLYLAYHHFRVGLLGWLHLFAFCTLRIVDTALSLYATSHAGNSVAIVGLALLLLATAGILHEVTGSGWTRICFFHVLVATGGALAGVGSSSLSEDEQSLSDLQYASAGSALLTLSWGILAIWAVSSVLKCRRSKATIASTFATGTALLYAVCIALIFVGVRVLYALVGLTTWETSLNPVTGALPIRVVLEFSPELIVVLLYIFVGLKTRYIIRY</sequence>
<protein>
    <submittedName>
        <fullName evidence="3">Integral membrane protein</fullName>
    </submittedName>
</protein>
<dbReference type="GeneID" id="25976152"/>
<dbReference type="Pfam" id="PF24800">
    <property type="entry name" value="DUF7702"/>
    <property type="match status" value="1"/>
</dbReference>
<evidence type="ECO:0000256" key="1">
    <source>
        <dbReference type="SAM" id="Phobius"/>
    </source>
</evidence>
<evidence type="ECO:0000259" key="2">
    <source>
        <dbReference type="Pfam" id="PF24800"/>
    </source>
</evidence>
<reference evidence="3 4" key="1">
    <citation type="journal article" date="2011" name="Proc. Natl. Acad. Sci. U.S.A.">
        <title>Genome and transcriptome analyses of the mountain pine beetle-fungal symbiont Grosmannia clavigera, a lodgepole pine pathogen.</title>
        <authorList>
            <person name="DiGuistini S."/>
            <person name="Wang Y."/>
            <person name="Liao N.Y."/>
            <person name="Taylor G."/>
            <person name="Tanguay P."/>
            <person name="Feau N."/>
            <person name="Henrissat B."/>
            <person name="Chan S.K."/>
            <person name="Hesse-Orce U."/>
            <person name="Alamouti S.M."/>
            <person name="Tsui C.K.M."/>
            <person name="Docking R.T."/>
            <person name="Levasseur A."/>
            <person name="Haridas S."/>
            <person name="Robertson G."/>
            <person name="Birol I."/>
            <person name="Holt R.A."/>
            <person name="Marra M.A."/>
            <person name="Hamelin R.C."/>
            <person name="Hirst M."/>
            <person name="Jones S.J.M."/>
            <person name="Bohlmann J."/>
            <person name="Breuil C."/>
        </authorList>
    </citation>
    <scope>NUCLEOTIDE SEQUENCE [LARGE SCALE GENOMIC DNA]</scope>
    <source>
        <strain evidence="4">kw1407 / UAMH 11150</strain>
    </source>
</reference>
<dbReference type="RefSeq" id="XP_014172643.1">
    <property type="nucleotide sequence ID" value="XM_014317168.1"/>
</dbReference>
<feature type="transmembrane region" description="Helical" evidence="1">
    <location>
        <begin position="206"/>
        <end position="225"/>
    </location>
</feature>
<dbReference type="InterPro" id="IPR056119">
    <property type="entry name" value="DUF7702"/>
</dbReference>
<organism evidence="4">
    <name type="scientific">Grosmannia clavigera (strain kw1407 / UAMH 11150)</name>
    <name type="common">Blue stain fungus</name>
    <name type="synonym">Graphiocladiella clavigera</name>
    <dbReference type="NCBI Taxonomy" id="655863"/>
    <lineage>
        <taxon>Eukaryota</taxon>
        <taxon>Fungi</taxon>
        <taxon>Dikarya</taxon>
        <taxon>Ascomycota</taxon>
        <taxon>Pezizomycotina</taxon>
        <taxon>Sordariomycetes</taxon>
        <taxon>Sordariomycetidae</taxon>
        <taxon>Ophiostomatales</taxon>
        <taxon>Ophiostomataceae</taxon>
        <taxon>Leptographium</taxon>
    </lineage>
</organism>
<keyword evidence="1" id="KW-0812">Transmembrane</keyword>
<feature type="transmembrane region" description="Helical" evidence="1">
    <location>
        <begin position="123"/>
        <end position="144"/>
    </location>
</feature>
<feature type="transmembrane region" description="Helical" evidence="1">
    <location>
        <begin position="165"/>
        <end position="186"/>
    </location>
</feature>
<dbReference type="PANTHER" id="PTHR42109:SF3">
    <property type="entry name" value="INTEGRAL MEMBRANE PROTEIN (AFU_ORTHOLOGUE AFUA_5G00100)"/>
    <property type="match status" value="1"/>
</dbReference>
<keyword evidence="1" id="KW-0472">Membrane</keyword>
<dbReference type="eggNOG" id="ENOG502SN6X">
    <property type="taxonomic scope" value="Eukaryota"/>
</dbReference>
<dbReference type="InParanoid" id="F0XI95"/>
<dbReference type="PANTHER" id="PTHR42109">
    <property type="entry name" value="UNPLACED GENOMIC SCAFFOLD UM_SCAF_CONTIG_1.265, WHOLE GENOME SHOTGUN SEQUENCE"/>
    <property type="match status" value="1"/>
</dbReference>